<keyword evidence="3" id="KW-1185">Reference proteome</keyword>
<comment type="caution">
    <text evidence="2">The sequence shown here is derived from an EMBL/GenBank/DDBJ whole genome shotgun (WGS) entry which is preliminary data.</text>
</comment>
<evidence type="ECO:0000313" key="3">
    <source>
        <dbReference type="Proteomes" id="UP001293718"/>
    </source>
</evidence>
<name>A0ABU5IK56_9BURK</name>
<evidence type="ECO:0000313" key="2">
    <source>
        <dbReference type="EMBL" id="MDZ5459271.1"/>
    </source>
</evidence>
<protein>
    <submittedName>
        <fullName evidence="2">ATP-binding protein</fullName>
    </submittedName>
</protein>
<organism evidence="2 3">
    <name type="scientific">Azohydromonas lata</name>
    <dbReference type="NCBI Taxonomy" id="45677"/>
    <lineage>
        <taxon>Bacteria</taxon>
        <taxon>Pseudomonadati</taxon>
        <taxon>Pseudomonadota</taxon>
        <taxon>Betaproteobacteria</taxon>
        <taxon>Burkholderiales</taxon>
        <taxon>Sphaerotilaceae</taxon>
        <taxon>Azohydromonas</taxon>
    </lineage>
</organism>
<gene>
    <name evidence="2" type="ORF">SM757_22090</name>
</gene>
<keyword evidence="2" id="KW-0067">ATP-binding</keyword>
<keyword evidence="2" id="KW-0547">Nucleotide-binding</keyword>
<reference evidence="2 3" key="1">
    <citation type="submission" date="2023-11" db="EMBL/GenBank/DDBJ databases">
        <title>Draft genome of Azohydromonas lata strain H1 (DSM1123), a polyhydroxyalkanoate producer.</title>
        <authorList>
            <person name="Traversa D."/>
            <person name="D'Addabbo P."/>
            <person name="Pazzani C."/>
            <person name="Manzari C."/>
            <person name="Chiara M."/>
            <person name="Scrascia M."/>
        </authorList>
    </citation>
    <scope>NUCLEOTIDE SEQUENCE [LARGE SCALE GENOMIC DNA]</scope>
    <source>
        <strain evidence="2 3">H1</strain>
    </source>
</reference>
<sequence length="1756" mass="191726">MSSVGDGQPQASPIEKGVSTAASGPAGAHFEQEVAASYLLAMLCGAPPRGMPGARIETVDLQQGNSGYPLDDVIVSVLDAAGQRKSLEIQVKRTITFSPKDEVFIKVAGQIADTGQTERFKSSTVEMAIAASRGSAKIEGPYQDVLALARQVDSGATFARNIGMPGVGNPDMRQFVATFSGHLEAKKVPCDDEAVWQLLQRLQILVFDFEAPGSASRDLARERCRGALAPEDVAKADALWAALTVIAFNAAKQGGAVDRLALLEALKPYGFRLAGERRHVEARRALAEASREALADIEVRVGDVQLARLHWLEQVRSALSEGRYVEIRGEPGVGKSGVLRQMAELMLREGQVIVLSPSRCPAKGGTAFCSCMGFQGSARELLAELAADGGATLFIDNLDFYDEGIQATVADLMRAAAGIAGVSVIATARIGFGVDDTDWLPADALSTLKRGKAVVITDLSEGERDELRVKAPALAPLLAPEHPARKVSGNLFRLDRLARRPAAEQALRTEVELANLWWSYADGVKDAGWRDRGRLLASMGQQALKHQEAYDSTDEPSPAVEALVASGTLRELQRDRLEFQHDVLREWAIGFTLHDHPKLIDSLPLDKPASAAMARGIELAARLSLEREKNDEKWRGLLQQVSRPGAHRSWKRYALLAVIRSEAADSLLPRVQPAFLSEDAELLKEFVSTVSTVEVKSLAEMLAGQSVELTAPLLALRVPKGEGWPSLIAWLLKLGLALPAIAIPDVVKLFRVYLYGTLGLGPLVVAITRQFGIWLRDLEPQEKRSWRDPPAPTLVDWTGLGQEERRHLRQDLHDNFLMFAQRAPDLAQAYTRALIDDLDRNQQLAEDVVCRPFNLVLAAPEEFAELVALALIEDPKSDDDDIGHGRNEPFTFLDSNFIPVSPAQGPFFLLLTHRPAIGLGLVRRLVSQAIGWVAKGGDAGEDRLVLNFGGVEREFPWTWSYQWSRESNFYAMSSALQAMEAWAHRRLDAGEPFAAVLADVLGPPGSCAAYVLVAVDLVLSHWPASRDSALPFLSSPELLSLDVERAARDQIAPSELFDVSRAFGLGELAREPQGEVSTAELRKRPSRRTRLSELVEEFMASAGPEKGHQLVDALSAAATRLGPYRAHHALANPPFMVKHALNLADRSNWKDVEATRQDGTKVLERRYMSPAEEEAHLSGLRAARAVEDQNVRMTLGLNQILRSSTRLAPDQLQGAIQWARMPERDPSTAAASPDDAAKDERMAVLTVALLVIRDADADLREPNAEWACACFDAVLSDPKPDGVLQVRDGLNYNPLATSFAGRLFALRFRCTPADIESVLTVAARGVHEVAHGLGAAIDAVMAADPRVVKSLIRCALHSCTSPRRRWNTKPEVEAELKAERDKLVQQAVTGELQWLAGAGAEPGWPMPPRREPRPRAGIRIPMLPAAAEKIVTLEEALSAPEQDEPAVPFDLFDDEDEIDPPWFSQQSAALWLKQLSGMPVDGFPWLSEMVEAYMPWTMTANGAEMTDGGEVSDAPGEWNQVFFDFLARTLPHDDLQKALTLISSMFKLGDQNFFDLTGIFTRALDENYFGPARRPSTTVAVGIREALADHLITTWGWRRAQGEKDSFNERYLSMAVAGMFFNSQSIMAPSNCYLNALDIDRLGDFLPVLQKLVAAGPSYKVAEVLLNLLAVSPRAEHLPLLAVACRRWLEAFAGFPVFWVDFGMGARWCKVVQAAIGSDDGPLDPTLGADLLHLVAELIALGVAEAPCLETALAGR</sequence>
<dbReference type="Proteomes" id="UP001293718">
    <property type="component" value="Unassembled WGS sequence"/>
</dbReference>
<dbReference type="GO" id="GO:0005524">
    <property type="term" value="F:ATP binding"/>
    <property type="evidence" value="ECO:0007669"/>
    <property type="project" value="UniProtKB-KW"/>
</dbReference>
<feature type="compositionally biased region" description="Polar residues" evidence="1">
    <location>
        <begin position="1"/>
        <end position="11"/>
    </location>
</feature>
<evidence type="ECO:0000256" key="1">
    <source>
        <dbReference type="SAM" id="MobiDB-lite"/>
    </source>
</evidence>
<dbReference type="EMBL" id="JAXOJX010000041">
    <property type="protein sequence ID" value="MDZ5459271.1"/>
    <property type="molecule type" value="Genomic_DNA"/>
</dbReference>
<feature type="region of interest" description="Disordered" evidence="1">
    <location>
        <begin position="1"/>
        <end position="23"/>
    </location>
</feature>
<accession>A0ABU5IK56</accession>
<proteinExistence type="predicted"/>
<dbReference type="RefSeq" id="WP_322467053.1">
    <property type="nucleotide sequence ID" value="NZ_JAXOJX010000041.1"/>
</dbReference>
<dbReference type="SUPFAM" id="SSF52540">
    <property type="entry name" value="P-loop containing nucleoside triphosphate hydrolases"/>
    <property type="match status" value="1"/>
</dbReference>
<dbReference type="InterPro" id="IPR027417">
    <property type="entry name" value="P-loop_NTPase"/>
</dbReference>